<dbReference type="Pfam" id="PF13202">
    <property type="entry name" value="EF-hand_5"/>
    <property type="match status" value="1"/>
</dbReference>
<dbReference type="InterPro" id="IPR018247">
    <property type="entry name" value="EF_Hand_1_Ca_BS"/>
</dbReference>
<evidence type="ECO:0000259" key="6">
    <source>
        <dbReference type="PROSITE" id="PS50222"/>
    </source>
</evidence>
<accession>A0A8C9J7K6</accession>
<dbReference type="AlphaFoldDB" id="A0A8C9J7K6"/>
<evidence type="ECO:0000256" key="2">
    <source>
        <dbReference type="ARBA" id="ARBA00009763"/>
    </source>
</evidence>
<comment type="subcellular location">
    <subcellularLocation>
        <location evidence="1">Cytoplasm</location>
        <location evidence="1">Cytoskeleton</location>
        <location evidence="1">Spindle pole</location>
    </subcellularLocation>
</comment>
<dbReference type="FunFam" id="1.10.238.10:FF:000527">
    <property type="entry name" value="Calmodulin-3"/>
    <property type="match status" value="1"/>
</dbReference>
<keyword evidence="5" id="KW-0106">Calcium</keyword>
<dbReference type="PANTHER" id="PTHR23048:SF0">
    <property type="entry name" value="CALMODULIN LIKE 3"/>
    <property type="match status" value="1"/>
</dbReference>
<dbReference type="GO" id="GO:0016460">
    <property type="term" value="C:myosin II complex"/>
    <property type="evidence" value="ECO:0007669"/>
    <property type="project" value="TreeGrafter"/>
</dbReference>
<reference evidence="7" key="1">
    <citation type="submission" date="2025-08" db="UniProtKB">
        <authorList>
            <consortium name="Ensembl"/>
        </authorList>
    </citation>
    <scope>IDENTIFICATION</scope>
</reference>
<dbReference type="Proteomes" id="UP000675900">
    <property type="component" value="Unassembled WGS sequence"/>
</dbReference>
<feature type="domain" description="EF-hand" evidence="6">
    <location>
        <begin position="82"/>
        <end position="117"/>
    </location>
</feature>
<organism evidence="7 8">
    <name type="scientific">Panthera tigris altaica</name>
    <name type="common">Siberian tiger</name>
    <dbReference type="NCBI Taxonomy" id="74533"/>
    <lineage>
        <taxon>Eukaryota</taxon>
        <taxon>Metazoa</taxon>
        <taxon>Chordata</taxon>
        <taxon>Craniata</taxon>
        <taxon>Vertebrata</taxon>
        <taxon>Euteleostomi</taxon>
        <taxon>Mammalia</taxon>
        <taxon>Eutheria</taxon>
        <taxon>Laurasiatheria</taxon>
        <taxon>Carnivora</taxon>
        <taxon>Feliformia</taxon>
        <taxon>Felidae</taxon>
        <taxon>Pantherinae</taxon>
        <taxon>Panthera</taxon>
    </lineage>
</organism>
<keyword evidence="3" id="KW-0479">Metal-binding</keyword>
<name>A0A8C9J7K6_PANTA</name>
<evidence type="ECO:0000256" key="4">
    <source>
        <dbReference type="ARBA" id="ARBA00022737"/>
    </source>
</evidence>
<dbReference type="SMART" id="SM00054">
    <property type="entry name" value="EFh"/>
    <property type="match status" value="3"/>
</dbReference>
<dbReference type="PANTHER" id="PTHR23048">
    <property type="entry name" value="MYOSIN LIGHT CHAIN 1, 3"/>
    <property type="match status" value="1"/>
</dbReference>
<keyword evidence="8" id="KW-1185">Reference proteome</keyword>
<dbReference type="Ensembl" id="ENSPTIT00000001357.1">
    <property type="protein sequence ID" value="ENSPTIP00000000494.1"/>
    <property type="gene ID" value="ENSPTIG00000001274.1"/>
</dbReference>
<keyword evidence="4" id="KW-0677">Repeat</keyword>
<dbReference type="InterPro" id="IPR002048">
    <property type="entry name" value="EF_hand_dom"/>
</dbReference>
<feature type="domain" description="EF-hand" evidence="6">
    <location>
        <begin position="8"/>
        <end position="43"/>
    </location>
</feature>
<dbReference type="GeneID" id="102971520"/>
<comment type="similarity">
    <text evidence="2">Belongs to the calmodulin family.</text>
</comment>
<protein>
    <recommendedName>
        <fullName evidence="6">EF-hand domain-containing protein</fullName>
    </recommendedName>
</protein>
<dbReference type="Pfam" id="PF13833">
    <property type="entry name" value="EF-hand_8"/>
    <property type="match status" value="1"/>
</dbReference>
<dbReference type="PROSITE" id="PS00018">
    <property type="entry name" value="EF_HAND_1"/>
    <property type="match status" value="1"/>
</dbReference>
<evidence type="ECO:0000313" key="8">
    <source>
        <dbReference type="Proteomes" id="UP000675900"/>
    </source>
</evidence>
<dbReference type="GO" id="GO:0005509">
    <property type="term" value="F:calcium ion binding"/>
    <property type="evidence" value="ECO:0007669"/>
    <property type="project" value="InterPro"/>
</dbReference>
<feature type="domain" description="EF-hand" evidence="6">
    <location>
        <begin position="44"/>
        <end position="80"/>
    </location>
</feature>
<sequence length="130" mass="14707">MADEVTEEQIAEFKGAFSLLDKDGNGTITTKERRIVMRSWSQNPAGAKLQEMINDEVDADANGTIDFAEFLTAMARKMKDTSSEEEICEVFRVFYKDGNGYISVAELCRVMTNLGETLTDEEINDQRSRY</sequence>
<dbReference type="KEGG" id="ptg:102971520"/>
<proteinExistence type="inferred from homology"/>
<dbReference type="RefSeq" id="XP_015395583.1">
    <property type="nucleotide sequence ID" value="XM_015540097.1"/>
</dbReference>
<dbReference type="InterPro" id="IPR050230">
    <property type="entry name" value="CALM/Myosin/TropC-like"/>
</dbReference>
<dbReference type="InterPro" id="IPR011992">
    <property type="entry name" value="EF-hand-dom_pair"/>
</dbReference>
<dbReference type="SUPFAM" id="SSF47473">
    <property type="entry name" value="EF-hand"/>
    <property type="match status" value="1"/>
</dbReference>
<reference evidence="7" key="2">
    <citation type="submission" date="2025-09" db="UniProtKB">
        <authorList>
            <consortium name="Ensembl"/>
        </authorList>
    </citation>
    <scope>IDENTIFICATION</scope>
</reference>
<dbReference type="PROSITE" id="PS50222">
    <property type="entry name" value="EF_HAND_2"/>
    <property type="match status" value="3"/>
</dbReference>
<dbReference type="GeneTree" id="ENSGT00940000165217"/>
<dbReference type="GO" id="GO:0000922">
    <property type="term" value="C:spindle pole"/>
    <property type="evidence" value="ECO:0007669"/>
    <property type="project" value="UniProtKB-SubCell"/>
</dbReference>
<evidence type="ECO:0000313" key="7">
    <source>
        <dbReference type="Ensembl" id="ENSPTIP00000000494.1"/>
    </source>
</evidence>
<evidence type="ECO:0000256" key="3">
    <source>
        <dbReference type="ARBA" id="ARBA00022723"/>
    </source>
</evidence>
<evidence type="ECO:0000256" key="5">
    <source>
        <dbReference type="ARBA" id="ARBA00022837"/>
    </source>
</evidence>
<evidence type="ECO:0000256" key="1">
    <source>
        <dbReference type="ARBA" id="ARBA00004647"/>
    </source>
</evidence>
<dbReference type="Gene3D" id="1.10.238.10">
    <property type="entry name" value="EF-hand"/>
    <property type="match status" value="2"/>
</dbReference>
<dbReference type="CDD" id="cd00051">
    <property type="entry name" value="EFh"/>
    <property type="match status" value="2"/>
</dbReference>
<dbReference type="PRINTS" id="PR00450">
    <property type="entry name" value="RECOVERIN"/>
</dbReference>